<comment type="caution">
    <text evidence="1">The sequence shown here is derived from an EMBL/GenBank/DDBJ whole genome shotgun (WGS) entry which is preliminary data.</text>
</comment>
<dbReference type="Proteomes" id="UP001059596">
    <property type="component" value="Unassembled WGS sequence"/>
</dbReference>
<proteinExistence type="predicted"/>
<evidence type="ECO:0000313" key="1">
    <source>
        <dbReference type="EMBL" id="KAI8035360.1"/>
    </source>
</evidence>
<accession>A0A9Q0BKW2</accession>
<gene>
    <name evidence="1" type="ORF">M5D96_011908</name>
</gene>
<sequence length="67" mass="7746">MEVSKCWAPQLTNRRWGSTFERQLEKTTAIACFQKGWVRLRSCRTLFGPLSIPVSILSSPRSRFNNT</sequence>
<protein>
    <submittedName>
        <fullName evidence="1">Uncharacterized protein</fullName>
    </submittedName>
</protein>
<evidence type="ECO:0000313" key="2">
    <source>
        <dbReference type="Proteomes" id="UP001059596"/>
    </source>
</evidence>
<dbReference type="AlphaFoldDB" id="A0A9Q0BKW2"/>
<name>A0A9Q0BKW2_9MUSC</name>
<reference evidence="1" key="1">
    <citation type="journal article" date="2023" name="Genome Biol. Evol.">
        <title>Long-read-based Genome Assembly of Drosophila gunungcola Reveals Fewer Chemosensory Genes in Flower-breeding Species.</title>
        <authorList>
            <person name="Negi A."/>
            <person name="Liao B.Y."/>
            <person name="Yeh S.D."/>
        </authorList>
    </citation>
    <scope>NUCLEOTIDE SEQUENCE</scope>
    <source>
        <strain evidence="1">Sukarami</strain>
    </source>
</reference>
<organism evidence="1 2">
    <name type="scientific">Drosophila gunungcola</name>
    <name type="common">fruit fly</name>
    <dbReference type="NCBI Taxonomy" id="103775"/>
    <lineage>
        <taxon>Eukaryota</taxon>
        <taxon>Metazoa</taxon>
        <taxon>Ecdysozoa</taxon>
        <taxon>Arthropoda</taxon>
        <taxon>Hexapoda</taxon>
        <taxon>Insecta</taxon>
        <taxon>Pterygota</taxon>
        <taxon>Neoptera</taxon>
        <taxon>Endopterygota</taxon>
        <taxon>Diptera</taxon>
        <taxon>Brachycera</taxon>
        <taxon>Muscomorpha</taxon>
        <taxon>Ephydroidea</taxon>
        <taxon>Drosophilidae</taxon>
        <taxon>Drosophila</taxon>
        <taxon>Sophophora</taxon>
    </lineage>
</organism>
<dbReference type="EMBL" id="JAMKOV010000039">
    <property type="protein sequence ID" value="KAI8035360.1"/>
    <property type="molecule type" value="Genomic_DNA"/>
</dbReference>
<keyword evidence="2" id="KW-1185">Reference proteome</keyword>